<evidence type="ECO:0000256" key="5">
    <source>
        <dbReference type="RuleBase" id="RU362076"/>
    </source>
</evidence>
<dbReference type="InterPro" id="IPR025963">
    <property type="entry name" value="FLgD_Tudor"/>
</dbReference>
<feature type="region of interest" description="Disordered" evidence="6">
    <location>
        <begin position="1"/>
        <end position="22"/>
    </location>
</feature>
<feature type="domain" description="FlgD/Vpr Ig-like" evidence="7">
    <location>
        <begin position="106"/>
        <end position="181"/>
    </location>
</feature>
<dbReference type="Pfam" id="PF13861">
    <property type="entry name" value="FLgD_tudor"/>
    <property type="match status" value="1"/>
</dbReference>
<evidence type="ECO:0000256" key="4">
    <source>
        <dbReference type="ARBA" id="ARBA00024746"/>
    </source>
</evidence>
<reference evidence="9 10" key="1">
    <citation type="submission" date="2017-06" db="EMBL/GenBank/DDBJ databases">
        <title>Novel microbial phyla capable of carbon fixation and sulfur reduction in deep-sea sediments.</title>
        <authorList>
            <person name="Huang J."/>
            <person name="Baker B."/>
            <person name="Wang Y."/>
        </authorList>
    </citation>
    <scope>NUCLEOTIDE SEQUENCE [LARGE SCALE GENOMIC DNA]</scope>
    <source>
        <strain evidence="9">B3_LCP</strain>
    </source>
</reference>
<dbReference type="Pfam" id="PF13860">
    <property type="entry name" value="FlgD_ig"/>
    <property type="match status" value="1"/>
</dbReference>
<dbReference type="Gene3D" id="2.60.40.4070">
    <property type="match status" value="1"/>
</dbReference>
<evidence type="ECO:0000256" key="2">
    <source>
        <dbReference type="ARBA" id="ARBA00016013"/>
    </source>
</evidence>
<evidence type="ECO:0000256" key="3">
    <source>
        <dbReference type="ARBA" id="ARBA00022795"/>
    </source>
</evidence>
<comment type="caution">
    <text evidence="9">The sequence shown here is derived from an EMBL/GenBank/DDBJ whole genome shotgun (WGS) entry which is preliminary data.</text>
</comment>
<evidence type="ECO:0000256" key="6">
    <source>
        <dbReference type="SAM" id="MobiDB-lite"/>
    </source>
</evidence>
<evidence type="ECO:0000313" key="9">
    <source>
        <dbReference type="EMBL" id="TKJ42231.1"/>
    </source>
</evidence>
<name>A0A532V4V7_UNCL8</name>
<dbReference type="GO" id="GO:0044781">
    <property type="term" value="P:bacterial-type flagellum organization"/>
    <property type="evidence" value="ECO:0007669"/>
    <property type="project" value="UniProtKB-UniRule"/>
</dbReference>
<feature type="domain" description="FlgD Tudor-like" evidence="8">
    <location>
        <begin position="93"/>
        <end position="220"/>
    </location>
</feature>
<accession>A0A532V4V7</accession>
<protein>
    <recommendedName>
        <fullName evidence="2 5">Basal-body rod modification protein FlgD</fullName>
    </recommendedName>
</protein>
<sequence length="227" mass="23938">MSTGISSLGGVSSGTDQTSSGTNSVLGQMDFLELLMVQLQYQDPLSPMDSQEFSAQLAQFSQLEQITQMNANLEASLQTNLILAQSVNNTMVAGMIGQNVVAYGNNTELVDGGEVTLNYNLASSAQNVTIEIKNENGATVRTIEVDAQSSGDQQVAWDGLDDDGEELADGIYTFSVDAQTSSGSSVQTTTYTVGTITGVTYVDGMAEFLVGSVQIPLGDIYKILEAS</sequence>
<evidence type="ECO:0000313" key="10">
    <source>
        <dbReference type="Proteomes" id="UP000319619"/>
    </source>
</evidence>
<organism evidence="9 10">
    <name type="scientific">candidate division LCP-89 bacterium B3_LCP</name>
    <dbReference type="NCBI Taxonomy" id="2012998"/>
    <lineage>
        <taxon>Bacteria</taxon>
        <taxon>Pseudomonadati</taxon>
        <taxon>Bacteria division LCP-89</taxon>
    </lineage>
</organism>
<evidence type="ECO:0000259" key="8">
    <source>
        <dbReference type="Pfam" id="PF13861"/>
    </source>
</evidence>
<keyword evidence="3 5" id="KW-1005">Bacterial flagellum biogenesis</keyword>
<dbReference type="Pfam" id="PF03963">
    <property type="entry name" value="FlgD"/>
    <property type="match status" value="1"/>
</dbReference>
<dbReference type="EMBL" id="NJBN01000001">
    <property type="protein sequence ID" value="TKJ42231.1"/>
    <property type="molecule type" value="Genomic_DNA"/>
</dbReference>
<gene>
    <name evidence="9" type="ORF">CEE37_00715</name>
</gene>
<dbReference type="InterPro" id="IPR025965">
    <property type="entry name" value="FlgD/Vpr_Ig-like"/>
</dbReference>
<comment type="similarity">
    <text evidence="1 5">Belongs to the FlgD family.</text>
</comment>
<dbReference type="Proteomes" id="UP000319619">
    <property type="component" value="Unassembled WGS sequence"/>
</dbReference>
<dbReference type="InterPro" id="IPR005648">
    <property type="entry name" value="FlgD"/>
</dbReference>
<evidence type="ECO:0000256" key="1">
    <source>
        <dbReference type="ARBA" id="ARBA00010577"/>
    </source>
</evidence>
<proteinExistence type="inferred from homology"/>
<dbReference type="Gene3D" id="2.30.30.910">
    <property type="match status" value="1"/>
</dbReference>
<evidence type="ECO:0000259" key="7">
    <source>
        <dbReference type="Pfam" id="PF13860"/>
    </source>
</evidence>
<dbReference type="AlphaFoldDB" id="A0A532V4V7"/>
<comment type="function">
    <text evidence="4 5">Required for flagellar hook formation. May act as a scaffolding protein.</text>
</comment>